<name>A0A0E0L1A3_ORYPU</name>
<evidence type="ECO:0000313" key="2">
    <source>
        <dbReference type="Proteomes" id="UP000026962"/>
    </source>
</evidence>
<evidence type="ECO:0000313" key="1">
    <source>
        <dbReference type="EnsemblPlants" id="OPUNC05G10880.2"/>
    </source>
</evidence>
<sequence length="291" mass="32778">MRVMINQMHETCRKSKVKHAMGNDLIYVATAPCTNANSLLIASDISNGVDTNKLCMGKCLTKRKEQKINGGGDNMASDGGVEITNGDTKVTSEHIHVGDLWFSTLAMAEPWLNQGSKGVVVKLLQPWSPPIQAKDKVEVGALLLSGESHKISLDYRFTKFTSRAITVIEGLLSNLLLAYGWSFDDPGLFLALMLISWPMHDIWSECLFSCANEPHEIRCHYSSIEMKRDSNKVSRHMVMNKEREGLLILSVPLLLNTRQASRFRVTVHESSDIFHPNFFFYKEYMNEHSGR</sequence>
<organism evidence="1">
    <name type="scientific">Oryza punctata</name>
    <name type="common">Red rice</name>
    <dbReference type="NCBI Taxonomy" id="4537"/>
    <lineage>
        <taxon>Eukaryota</taxon>
        <taxon>Viridiplantae</taxon>
        <taxon>Streptophyta</taxon>
        <taxon>Embryophyta</taxon>
        <taxon>Tracheophyta</taxon>
        <taxon>Spermatophyta</taxon>
        <taxon>Magnoliopsida</taxon>
        <taxon>Liliopsida</taxon>
        <taxon>Poales</taxon>
        <taxon>Poaceae</taxon>
        <taxon>BOP clade</taxon>
        <taxon>Oryzoideae</taxon>
        <taxon>Oryzeae</taxon>
        <taxon>Oryzinae</taxon>
        <taxon>Oryza</taxon>
    </lineage>
</organism>
<proteinExistence type="predicted"/>
<dbReference type="Proteomes" id="UP000026962">
    <property type="component" value="Chromosome 5"/>
</dbReference>
<dbReference type="EnsemblPlants" id="OPUNC05G10880.2">
    <property type="protein sequence ID" value="OPUNC05G10880.2"/>
    <property type="gene ID" value="OPUNC05G10880"/>
</dbReference>
<protein>
    <submittedName>
        <fullName evidence="1">Uncharacterized protein</fullName>
    </submittedName>
</protein>
<dbReference type="HOGENOM" id="CLU_1079215_0_0_1"/>
<dbReference type="AlphaFoldDB" id="A0A0E0L1A3"/>
<accession>A0A0E0L1A3</accession>
<reference evidence="1" key="2">
    <citation type="submission" date="2018-05" db="EMBL/GenBank/DDBJ databases">
        <title>OpunRS2 (Oryza punctata Reference Sequence Version 2).</title>
        <authorList>
            <person name="Zhang J."/>
            <person name="Kudrna D."/>
            <person name="Lee S."/>
            <person name="Talag J."/>
            <person name="Welchert J."/>
            <person name="Wing R.A."/>
        </authorList>
    </citation>
    <scope>NUCLEOTIDE SEQUENCE [LARGE SCALE GENOMIC DNA]</scope>
</reference>
<dbReference type="Gramene" id="OPUNC05G10880.2">
    <property type="protein sequence ID" value="OPUNC05G10880.2"/>
    <property type="gene ID" value="OPUNC05G10880"/>
</dbReference>
<reference evidence="1" key="1">
    <citation type="submission" date="2015-04" db="UniProtKB">
        <authorList>
            <consortium name="EnsemblPlants"/>
        </authorList>
    </citation>
    <scope>IDENTIFICATION</scope>
</reference>
<keyword evidence="2" id="KW-1185">Reference proteome</keyword>